<sequence length="101" mass="11354">MLNINCRFQITTDKGHKTVIFELNIIVCPKCVNGTCNAEKEFSNPLRRSQYLPCTCNDGWAGDDCSIDNRCAPFLCTNESTLAKCICKCPVGYEYKDDKCV</sequence>
<gene>
    <name evidence="1" type="ORF">OCBIM_22026470mg</name>
</gene>
<protein>
    <submittedName>
        <fullName evidence="1">Uncharacterized protein</fullName>
    </submittedName>
</protein>
<reference evidence="1" key="1">
    <citation type="submission" date="2015-07" db="EMBL/GenBank/DDBJ databases">
        <title>MeaNS - Measles Nucleotide Surveillance Program.</title>
        <authorList>
            <person name="Tran T."/>
            <person name="Druce J."/>
        </authorList>
    </citation>
    <scope>NUCLEOTIDE SEQUENCE</scope>
    <source>
        <strain evidence="1">UCB-OBI-ISO-001</strain>
        <tissue evidence="1">Gonad</tissue>
    </source>
</reference>
<evidence type="ECO:0000313" key="1">
    <source>
        <dbReference type="EMBL" id="KOF81459.1"/>
    </source>
</evidence>
<dbReference type="AlphaFoldDB" id="A0A0L8GX77"/>
<feature type="non-terminal residue" evidence="1">
    <location>
        <position position="101"/>
    </location>
</feature>
<accession>A0A0L8GX77</accession>
<dbReference type="EMBL" id="KQ420054">
    <property type="protein sequence ID" value="KOF81459.1"/>
    <property type="molecule type" value="Genomic_DNA"/>
</dbReference>
<organism evidence="1">
    <name type="scientific">Octopus bimaculoides</name>
    <name type="common">California two-spotted octopus</name>
    <dbReference type="NCBI Taxonomy" id="37653"/>
    <lineage>
        <taxon>Eukaryota</taxon>
        <taxon>Metazoa</taxon>
        <taxon>Spiralia</taxon>
        <taxon>Lophotrochozoa</taxon>
        <taxon>Mollusca</taxon>
        <taxon>Cephalopoda</taxon>
        <taxon>Coleoidea</taxon>
        <taxon>Octopodiformes</taxon>
        <taxon>Octopoda</taxon>
        <taxon>Incirrata</taxon>
        <taxon>Octopodidae</taxon>
        <taxon>Octopus</taxon>
    </lineage>
</organism>
<name>A0A0L8GX77_OCTBM</name>
<dbReference type="Gene3D" id="2.10.25.10">
    <property type="entry name" value="Laminin"/>
    <property type="match status" value="1"/>
</dbReference>
<proteinExistence type="predicted"/>